<evidence type="ECO:0008006" key="2">
    <source>
        <dbReference type="Google" id="ProtNLM"/>
    </source>
</evidence>
<comment type="caution">
    <text evidence="1">The sequence shown here is derived from an EMBL/GenBank/DDBJ whole genome shotgun (WGS) entry which is preliminary data.</text>
</comment>
<protein>
    <recommendedName>
        <fullName evidence="2">DUF5119 domain-containing protein</fullName>
    </recommendedName>
</protein>
<evidence type="ECO:0000313" key="1">
    <source>
        <dbReference type="EMBL" id="KAA6350332.1"/>
    </source>
</evidence>
<proteinExistence type="predicted"/>
<dbReference type="AlphaFoldDB" id="A0A5J4SX37"/>
<reference evidence="1" key="1">
    <citation type="submission" date="2019-03" db="EMBL/GenBank/DDBJ databases">
        <title>Single cell metagenomics reveals metabolic interactions within the superorganism composed of flagellate Streblomastix strix and complex community of Bacteroidetes bacteria on its surface.</title>
        <authorList>
            <person name="Treitli S.C."/>
            <person name="Kolisko M."/>
            <person name="Husnik F."/>
            <person name="Keeling P."/>
            <person name="Hampl V."/>
        </authorList>
    </citation>
    <scope>NUCLEOTIDE SEQUENCE</scope>
    <source>
        <strain evidence="1">STM</strain>
    </source>
</reference>
<organism evidence="1">
    <name type="scientific">termite gut metagenome</name>
    <dbReference type="NCBI Taxonomy" id="433724"/>
    <lineage>
        <taxon>unclassified sequences</taxon>
        <taxon>metagenomes</taxon>
        <taxon>organismal metagenomes</taxon>
    </lineage>
</organism>
<accession>A0A5J4SX37</accession>
<dbReference type="EMBL" id="SNRY01000030">
    <property type="protein sequence ID" value="KAA6350332.1"/>
    <property type="molecule type" value="Genomic_DNA"/>
</dbReference>
<gene>
    <name evidence="1" type="ORF">EZS27_002298</name>
</gene>
<sequence length="287" mass="32155">MLINKWLLLLVFIGVCAACTNEAIDRRKEGEVTIIPLWEEYKGSFLPDKGIKYYFYNIDNHSNYPIEVSTMIKEESIIQILPVGVYQLVGYNMDFSKDLLTLSNSANFTVVANFQPYPFSTEPLNLCIISSNEIIVENRGKVTQEIVPIEVKTKSLTLKFIPEGIQSINKITGKLDGAFATINLVNGKALEDISDILFQADYNNTVEFRISDIYLPSQASISGSFPSYKQNMLSLTVEVINDDGTIISKTGECNLNVAIEQAIKDNITVDVHIKDFPTTNRVLLSVY</sequence>
<name>A0A5J4SX37_9ZZZZ</name>